<evidence type="ECO:0000256" key="7">
    <source>
        <dbReference type="ARBA" id="ARBA00022630"/>
    </source>
</evidence>
<dbReference type="STRING" id="1122934.SAMN02745691_02038"/>
<feature type="domain" description="FAD-binding PCMH-type" evidence="17">
    <location>
        <begin position="39"/>
        <end position="204"/>
    </location>
</feature>
<dbReference type="GO" id="GO:0008762">
    <property type="term" value="F:UDP-N-acetylmuramate dehydrogenase activity"/>
    <property type="evidence" value="ECO:0007669"/>
    <property type="project" value="UniProtKB-UniRule"/>
</dbReference>
<dbReference type="Gene3D" id="3.30.465.10">
    <property type="match status" value="1"/>
</dbReference>
<evidence type="ECO:0000256" key="12">
    <source>
        <dbReference type="ARBA" id="ARBA00023002"/>
    </source>
</evidence>
<keyword evidence="9 16" id="KW-0521">NADP</keyword>
<dbReference type="PANTHER" id="PTHR21071:SF4">
    <property type="entry name" value="UDP-N-ACETYLENOLPYRUVOYLGLUCOSAMINE REDUCTASE"/>
    <property type="match status" value="1"/>
</dbReference>
<keyword evidence="6 16" id="KW-0132">Cell division</keyword>
<evidence type="ECO:0000313" key="18">
    <source>
        <dbReference type="EMBL" id="SHJ48795.1"/>
    </source>
</evidence>
<dbReference type="InterPro" id="IPR003170">
    <property type="entry name" value="MurB"/>
</dbReference>
<dbReference type="GO" id="GO:0005829">
    <property type="term" value="C:cytosol"/>
    <property type="evidence" value="ECO:0007669"/>
    <property type="project" value="TreeGrafter"/>
</dbReference>
<dbReference type="Proteomes" id="UP000184342">
    <property type="component" value="Unassembled WGS sequence"/>
</dbReference>
<dbReference type="GO" id="GO:0009252">
    <property type="term" value="P:peptidoglycan biosynthetic process"/>
    <property type="evidence" value="ECO:0007669"/>
    <property type="project" value="UniProtKB-UniRule"/>
</dbReference>
<dbReference type="InterPro" id="IPR036318">
    <property type="entry name" value="FAD-bd_PCMH-like_sf"/>
</dbReference>
<dbReference type="AlphaFoldDB" id="A0A1M6JQ13"/>
<reference evidence="18 19" key="1">
    <citation type="submission" date="2016-11" db="EMBL/GenBank/DDBJ databases">
        <authorList>
            <person name="Jaros S."/>
            <person name="Januszkiewicz K."/>
            <person name="Wedrychowicz H."/>
        </authorList>
    </citation>
    <scope>NUCLEOTIDE SEQUENCE [LARGE SCALE GENOMIC DNA]</scope>
    <source>
        <strain evidence="18 19">DSM 15970</strain>
    </source>
</reference>
<feature type="active site" evidence="16">
    <location>
        <position position="303"/>
    </location>
</feature>
<dbReference type="InterPro" id="IPR036635">
    <property type="entry name" value="MurB_C_sf"/>
</dbReference>
<keyword evidence="19" id="KW-1185">Reference proteome</keyword>
<protein>
    <recommendedName>
        <fullName evidence="16">UDP-N-acetylenolpyruvoylglucosamine reductase</fullName>
        <ecNumber evidence="16">1.3.1.98</ecNumber>
    </recommendedName>
    <alternativeName>
        <fullName evidence="16">UDP-N-acetylmuramate dehydrogenase</fullName>
    </alternativeName>
</protein>
<keyword evidence="12 16" id="KW-0560">Oxidoreductase</keyword>
<comment type="function">
    <text evidence="2 16">Cell wall formation.</text>
</comment>
<keyword evidence="14 16" id="KW-0961">Cell wall biogenesis/degradation</keyword>
<evidence type="ECO:0000313" key="19">
    <source>
        <dbReference type="Proteomes" id="UP000184342"/>
    </source>
</evidence>
<dbReference type="InterPro" id="IPR006094">
    <property type="entry name" value="Oxid_FAD_bind_N"/>
</dbReference>
<evidence type="ECO:0000256" key="3">
    <source>
        <dbReference type="ARBA" id="ARBA00004496"/>
    </source>
</evidence>
<dbReference type="GO" id="GO:0071555">
    <property type="term" value="P:cell wall organization"/>
    <property type="evidence" value="ECO:0007669"/>
    <property type="project" value="UniProtKB-KW"/>
</dbReference>
<sequence>MKGFKTDMEKDIIRQFCDIAGTDNVETDAPMNRYTTFRTGGPADCMVSPGTIEQIRQLLKICRENKIKYFVMGNGSNVIVRDSGYRGLIIRINKNFSGIRLEGEMITAQAGMMLSKVAAAASTAGLTGMEFASGIPGTLGGALGMNAGAYGGEMSQIVEWVKVMDQNGDLRTLSREELEYEYRNSRILKENYIALEAGIRLEKGDPDRIKQTTEELGNCRREKQPLEYPSAGSTFKRPAGSFAGKLIMDAGLAGRRVGDAQVSEKHCGFIINRGNATSGDILALMQEVKDIVYKKTGISLESEVKILD</sequence>
<name>A0A1M6JQ13_9FIRM</name>
<dbReference type="Pfam" id="PF01565">
    <property type="entry name" value="FAD_binding_4"/>
    <property type="match status" value="1"/>
</dbReference>
<dbReference type="UniPathway" id="UPA00219"/>
<keyword evidence="5 16" id="KW-0963">Cytoplasm</keyword>
<comment type="similarity">
    <text evidence="16">Belongs to the MurB family.</text>
</comment>
<dbReference type="InterPro" id="IPR011601">
    <property type="entry name" value="MurB_C"/>
</dbReference>
<evidence type="ECO:0000256" key="10">
    <source>
        <dbReference type="ARBA" id="ARBA00022960"/>
    </source>
</evidence>
<evidence type="ECO:0000256" key="1">
    <source>
        <dbReference type="ARBA" id="ARBA00001974"/>
    </source>
</evidence>
<dbReference type="PROSITE" id="PS51387">
    <property type="entry name" value="FAD_PCMH"/>
    <property type="match status" value="1"/>
</dbReference>
<comment type="subcellular location">
    <subcellularLocation>
        <location evidence="3 16">Cytoplasm</location>
    </subcellularLocation>
</comment>
<dbReference type="InterPro" id="IPR016167">
    <property type="entry name" value="FAD-bd_PCMH_sub1"/>
</dbReference>
<keyword evidence="7 16" id="KW-0285">Flavoprotein</keyword>
<evidence type="ECO:0000256" key="16">
    <source>
        <dbReference type="HAMAP-Rule" id="MF_00037"/>
    </source>
</evidence>
<keyword evidence="11 16" id="KW-0573">Peptidoglycan synthesis</keyword>
<dbReference type="NCBIfam" id="TIGR00179">
    <property type="entry name" value="murB"/>
    <property type="match status" value="1"/>
</dbReference>
<dbReference type="Gene3D" id="3.90.78.10">
    <property type="entry name" value="UDP-N-acetylenolpyruvoylglucosamine reductase, C-terminal domain"/>
    <property type="match status" value="1"/>
</dbReference>
<comment type="catalytic activity">
    <reaction evidence="15 16">
        <text>UDP-N-acetyl-alpha-D-muramate + NADP(+) = UDP-N-acetyl-3-O-(1-carboxyvinyl)-alpha-D-glucosamine + NADPH + H(+)</text>
        <dbReference type="Rhea" id="RHEA:12248"/>
        <dbReference type="ChEBI" id="CHEBI:15378"/>
        <dbReference type="ChEBI" id="CHEBI:57783"/>
        <dbReference type="ChEBI" id="CHEBI:58349"/>
        <dbReference type="ChEBI" id="CHEBI:68483"/>
        <dbReference type="ChEBI" id="CHEBI:70757"/>
        <dbReference type="EC" id="1.3.1.98"/>
    </reaction>
</comment>
<evidence type="ECO:0000256" key="8">
    <source>
        <dbReference type="ARBA" id="ARBA00022827"/>
    </source>
</evidence>
<dbReference type="GO" id="GO:0051301">
    <property type="term" value="P:cell division"/>
    <property type="evidence" value="ECO:0007669"/>
    <property type="project" value="UniProtKB-KW"/>
</dbReference>
<proteinExistence type="inferred from homology"/>
<dbReference type="SUPFAM" id="SSF56194">
    <property type="entry name" value="Uridine diphospho-N-Acetylenolpyruvylglucosamine reductase, MurB, C-terminal domain"/>
    <property type="match status" value="1"/>
</dbReference>
<keyword evidence="13 16" id="KW-0131">Cell cycle</keyword>
<gene>
    <name evidence="16" type="primary">murB</name>
    <name evidence="18" type="ORF">SAMN02745691_02038</name>
</gene>
<comment type="cofactor">
    <cofactor evidence="1 16">
        <name>FAD</name>
        <dbReference type="ChEBI" id="CHEBI:57692"/>
    </cofactor>
</comment>
<dbReference type="NCBIfam" id="NF010480">
    <property type="entry name" value="PRK13905.1"/>
    <property type="match status" value="1"/>
</dbReference>
<dbReference type="EMBL" id="FQYT01000023">
    <property type="protein sequence ID" value="SHJ48795.1"/>
    <property type="molecule type" value="Genomic_DNA"/>
</dbReference>
<evidence type="ECO:0000256" key="2">
    <source>
        <dbReference type="ARBA" id="ARBA00003921"/>
    </source>
</evidence>
<evidence type="ECO:0000256" key="13">
    <source>
        <dbReference type="ARBA" id="ARBA00023306"/>
    </source>
</evidence>
<dbReference type="GO" id="GO:0071949">
    <property type="term" value="F:FAD binding"/>
    <property type="evidence" value="ECO:0007669"/>
    <property type="project" value="InterPro"/>
</dbReference>
<evidence type="ECO:0000256" key="11">
    <source>
        <dbReference type="ARBA" id="ARBA00022984"/>
    </source>
</evidence>
<dbReference type="Pfam" id="PF02873">
    <property type="entry name" value="MurB_C"/>
    <property type="match status" value="1"/>
</dbReference>
<dbReference type="PANTHER" id="PTHR21071">
    <property type="entry name" value="UDP-N-ACETYLENOLPYRUVOYLGLUCOSAMINE REDUCTASE"/>
    <property type="match status" value="1"/>
</dbReference>
<dbReference type="GO" id="GO:0008360">
    <property type="term" value="P:regulation of cell shape"/>
    <property type="evidence" value="ECO:0007669"/>
    <property type="project" value="UniProtKB-KW"/>
</dbReference>
<dbReference type="HAMAP" id="MF_00037">
    <property type="entry name" value="MurB"/>
    <property type="match status" value="1"/>
</dbReference>
<evidence type="ECO:0000256" key="4">
    <source>
        <dbReference type="ARBA" id="ARBA00004752"/>
    </source>
</evidence>
<evidence type="ECO:0000256" key="14">
    <source>
        <dbReference type="ARBA" id="ARBA00023316"/>
    </source>
</evidence>
<feature type="active site" evidence="16">
    <location>
        <position position="183"/>
    </location>
</feature>
<keyword evidence="10 16" id="KW-0133">Cell shape</keyword>
<evidence type="ECO:0000256" key="6">
    <source>
        <dbReference type="ARBA" id="ARBA00022618"/>
    </source>
</evidence>
<dbReference type="EC" id="1.3.1.98" evidence="16"/>
<dbReference type="InterPro" id="IPR016166">
    <property type="entry name" value="FAD-bd_PCMH"/>
</dbReference>
<evidence type="ECO:0000256" key="9">
    <source>
        <dbReference type="ARBA" id="ARBA00022857"/>
    </source>
</evidence>
<dbReference type="Gene3D" id="3.30.43.10">
    <property type="entry name" value="Uridine Diphospho-n-acetylenolpyruvylglucosamine Reductase, domain 2"/>
    <property type="match status" value="1"/>
</dbReference>
<dbReference type="InterPro" id="IPR016169">
    <property type="entry name" value="FAD-bd_PCMH_sub2"/>
</dbReference>
<feature type="active site" description="Proton donor" evidence="16">
    <location>
        <position position="233"/>
    </location>
</feature>
<dbReference type="SUPFAM" id="SSF56176">
    <property type="entry name" value="FAD-binding/transporter-associated domain-like"/>
    <property type="match status" value="1"/>
</dbReference>
<organism evidence="18 19">
    <name type="scientific">Parasporobacterium paucivorans DSM 15970</name>
    <dbReference type="NCBI Taxonomy" id="1122934"/>
    <lineage>
        <taxon>Bacteria</taxon>
        <taxon>Bacillati</taxon>
        <taxon>Bacillota</taxon>
        <taxon>Clostridia</taxon>
        <taxon>Lachnospirales</taxon>
        <taxon>Lachnospiraceae</taxon>
        <taxon>Parasporobacterium</taxon>
    </lineage>
</organism>
<comment type="pathway">
    <text evidence="4 16">Cell wall biogenesis; peptidoglycan biosynthesis.</text>
</comment>
<accession>A0A1M6JQ13</accession>
<evidence type="ECO:0000256" key="5">
    <source>
        <dbReference type="ARBA" id="ARBA00022490"/>
    </source>
</evidence>
<evidence type="ECO:0000256" key="15">
    <source>
        <dbReference type="ARBA" id="ARBA00048914"/>
    </source>
</evidence>
<evidence type="ECO:0000259" key="17">
    <source>
        <dbReference type="PROSITE" id="PS51387"/>
    </source>
</evidence>
<keyword evidence="8 16" id="KW-0274">FAD</keyword>